<gene>
    <name evidence="3" type="ORF">SDRG_00958</name>
</gene>
<sequence length="305" mass="34330">MLARWTLPPATADDESNQTSLDDLDLSAFASLISFQAPRRTQSKLETWKGRKSSTDSNSSSGDNQRDDAIWTRSPEEPASSRDVVVAPTLRALAPSFVPPDAHRPLQASYATPTASSHASPLSYAASYYDHDLSAHAYAMPPAQSVVYFEVEFKRGRRSIFVGYAHFALGDFVKVEADRGYDVGVIVCAGATLDHLWANQAYMQSTSLLEPQRLSVPPKRILRGVVAAELEQLSLKLEEEALVLEVCRAKVRQRFLPMVVLDAEFQFDRHKLTFFFQAQRRIDFRELVRDLFGLYKTRIWLQQVS</sequence>
<organism evidence="3 4">
    <name type="scientific">Saprolegnia diclina (strain VS20)</name>
    <dbReference type="NCBI Taxonomy" id="1156394"/>
    <lineage>
        <taxon>Eukaryota</taxon>
        <taxon>Sar</taxon>
        <taxon>Stramenopiles</taxon>
        <taxon>Oomycota</taxon>
        <taxon>Saprolegniomycetes</taxon>
        <taxon>Saprolegniales</taxon>
        <taxon>Saprolegniaceae</taxon>
        <taxon>Saprolegnia</taxon>
    </lineage>
</organism>
<reference evidence="3 4" key="1">
    <citation type="submission" date="2012-04" db="EMBL/GenBank/DDBJ databases">
        <title>The Genome Sequence of Saprolegnia declina VS20.</title>
        <authorList>
            <consortium name="The Broad Institute Genome Sequencing Platform"/>
            <person name="Russ C."/>
            <person name="Nusbaum C."/>
            <person name="Tyler B."/>
            <person name="van West P."/>
            <person name="Dieguez-Uribeondo J."/>
            <person name="de Bruijn I."/>
            <person name="Tripathy S."/>
            <person name="Jiang R."/>
            <person name="Young S.K."/>
            <person name="Zeng Q."/>
            <person name="Gargeya S."/>
            <person name="Fitzgerald M."/>
            <person name="Haas B."/>
            <person name="Abouelleil A."/>
            <person name="Alvarado L."/>
            <person name="Arachchi H.M."/>
            <person name="Berlin A."/>
            <person name="Chapman S.B."/>
            <person name="Goldberg J."/>
            <person name="Griggs A."/>
            <person name="Gujja S."/>
            <person name="Hansen M."/>
            <person name="Howarth C."/>
            <person name="Imamovic A."/>
            <person name="Larimer J."/>
            <person name="McCowen C."/>
            <person name="Montmayeur A."/>
            <person name="Murphy C."/>
            <person name="Neiman D."/>
            <person name="Pearson M."/>
            <person name="Priest M."/>
            <person name="Roberts A."/>
            <person name="Saif S."/>
            <person name="Shea T."/>
            <person name="Sisk P."/>
            <person name="Sykes S."/>
            <person name="Wortman J."/>
            <person name="Nusbaum C."/>
            <person name="Birren B."/>
        </authorList>
    </citation>
    <scope>NUCLEOTIDE SEQUENCE [LARGE SCALE GENOMIC DNA]</scope>
    <source>
        <strain evidence="3 4">VS20</strain>
    </source>
</reference>
<dbReference type="RefSeq" id="XP_008604687.1">
    <property type="nucleotide sequence ID" value="XM_008606465.1"/>
</dbReference>
<dbReference type="Proteomes" id="UP000030762">
    <property type="component" value="Unassembled WGS sequence"/>
</dbReference>
<dbReference type="Pfam" id="PF04468">
    <property type="entry name" value="PSP1"/>
    <property type="match status" value="1"/>
</dbReference>
<feature type="compositionally biased region" description="Basic and acidic residues" evidence="1">
    <location>
        <begin position="64"/>
        <end position="80"/>
    </location>
</feature>
<dbReference type="AlphaFoldDB" id="T0S9Y7"/>
<evidence type="ECO:0000256" key="1">
    <source>
        <dbReference type="SAM" id="MobiDB-lite"/>
    </source>
</evidence>
<dbReference type="eggNOG" id="KOG4679">
    <property type="taxonomic scope" value="Eukaryota"/>
</dbReference>
<feature type="domain" description="PSP1 C-terminal" evidence="2">
    <location>
        <begin position="219"/>
        <end position="304"/>
    </location>
</feature>
<dbReference type="PANTHER" id="PTHR43830:SF3">
    <property type="entry name" value="PROTEIN PSP1"/>
    <property type="match status" value="1"/>
</dbReference>
<evidence type="ECO:0000259" key="2">
    <source>
        <dbReference type="PROSITE" id="PS51411"/>
    </source>
</evidence>
<dbReference type="EMBL" id="JH767133">
    <property type="protein sequence ID" value="EQC42118.1"/>
    <property type="molecule type" value="Genomic_DNA"/>
</dbReference>
<dbReference type="PANTHER" id="PTHR43830">
    <property type="entry name" value="PROTEIN PSP1"/>
    <property type="match status" value="1"/>
</dbReference>
<dbReference type="GeneID" id="19941685"/>
<accession>T0S9Y7</accession>
<proteinExistence type="predicted"/>
<evidence type="ECO:0000313" key="4">
    <source>
        <dbReference type="Proteomes" id="UP000030762"/>
    </source>
</evidence>
<dbReference type="InParanoid" id="T0S9Y7"/>
<protein>
    <recommendedName>
        <fullName evidence="2">PSP1 C-terminal domain-containing protein</fullName>
    </recommendedName>
</protein>
<dbReference type="InterPro" id="IPR007557">
    <property type="entry name" value="PSP1_C"/>
</dbReference>
<dbReference type="InterPro" id="IPR047767">
    <property type="entry name" value="PSP1-like"/>
</dbReference>
<name>T0S9Y7_SAPDV</name>
<feature type="region of interest" description="Disordered" evidence="1">
    <location>
        <begin position="1"/>
        <end position="20"/>
    </location>
</feature>
<dbReference type="GO" id="GO:0005737">
    <property type="term" value="C:cytoplasm"/>
    <property type="evidence" value="ECO:0007669"/>
    <property type="project" value="TreeGrafter"/>
</dbReference>
<keyword evidence="4" id="KW-1185">Reference proteome</keyword>
<feature type="region of interest" description="Disordered" evidence="1">
    <location>
        <begin position="40"/>
        <end position="84"/>
    </location>
</feature>
<dbReference type="OrthoDB" id="243127at2759"/>
<dbReference type="PROSITE" id="PS51411">
    <property type="entry name" value="PSP1_C"/>
    <property type="match status" value="1"/>
</dbReference>
<dbReference type="OMA" id="DHLWANQ"/>
<dbReference type="VEuPathDB" id="FungiDB:SDRG_00958"/>
<dbReference type="NCBIfam" id="NF041131">
    <property type="entry name" value="RicT_YaaT_fam"/>
    <property type="match status" value="1"/>
</dbReference>
<evidence type="ECO:0000313" key="3">
    <source>
        <dbReference type="EMBL" id="EQC42118.1"/>
    </source>
</evidence>